<dbReference type="Proteomes" id="UP001431783">
    <property type="component" value="Unassembled WGS sequence"/>
</dbReference>
<proteinExistence type="inferred from homology"/>
<evidence type="ECO:0000256" key="4">
    <source>
        <dbReference type="ARBA" id="ARBA00022692"/>
    </source>
</evidence>
<feature type="transmembrane region" description="Helical" evidence="12">
    <location>
        <begin position="250"/>
        <end position="271"/>
    </location>
</feature>
<keyword evidence="5" id="KW-0769">Symport</keyword>
<comment type="similarity">
    <text evidence="2">Belongs to the major facilitator superfamily. Sodium/anion cotransporter family.</text>
</comment>
<evidence type="ECO:0000256" key="11">
    <source>
        <dbReference type="ARBA" id="ARBA00068450"/>
    </source>
</evidence>
<protein>
    <recommendedName>
        <fullName evidence="11">Putative inorganic phosphate cotransporter</fullName>
    </recommendedName>
</protein>
<feature type="transmembrane region" description="Helical" evidence="12">
    <location>
        <begin position="422"/>
        <end position="444"/>
    </location>
</feature>
<evidence type="ECO:0000256" key="8">
    <source>
        <dbReference type="ARBA" id="ARBA00023136"/>
    </source>
</evidence>
<evidence type="ECO:0000256" key="1">
    <source>
        <dbReference type="ARBA" id="ARBA00004141"/>
    </source>
</evidence>
<feature type="transmembrane region" description="Helical" evidence="12">
    <location>
        <begin position="358"/>
        <end position="378"/>
    </location>
</feature>
<dbReference type="InterPro" id="IPR036259">
    <property type="entry name" value="MFS_trans_sf"/>
</dbReference>
<dbReference type="PROSITE" id="PS50850">
    <property type="entry name" value="MFS"/>
    <property type="match status" value="1"/>
</dbReference>
<keyword evidence="7" id="KW-0915">Sodium</keyword>
<evidence type="ECO:0000256" key="2">
    <source>
        <dbReference type="ARBA" id="ARBA00008586"/>
    </source>
</evidence>
<feature type="transmembrane region" description="Helical" evidence="12">
    <location>
        <begin position="26"/>
        <end position="50"/>
    </location>
</feature>
<feature type="domain" description="Major facilitator superfamily (MFS) profile" evidence="13">
    <location>
        <begin position="25"/>
        <end position="449"/>
    </location>
</feature>
<keyword evidence="15" id="KW-1185">Reference proteome</keyword>
<keyword evidence="9" id="KW-0406">Ion transport</keyword>
<dbReference type="GO" id="GO:0006814">
    <property type="term" value="P:sodium ion transport"/>
    <property type="evidence" value="ECO:0007669"/>
    <property type="project" value="UniProtKB-KW"/>
</dbReference>
<dbReference type="AlphaFoldDB" id="A0AAW1UYN1"/>
<gene>
    <name evidence="14" type="ORF">WA026_000247</name>
</gene>
<dbReference type="PANTHER" id="PTHR11662">
    <property type="entry name" value="SOLUTE CARRIER FAMILY 17"/>
    <property type="match status" value="1"/>
</dbReference>
<dbReference type="PANTHER" id="PTHR11662:SF280">
    <property type="entry name" value="FI21844P1-RELATED"/>
    <property type="match status" value="1"/>
</dbReference>
<dbReference type="InterPro" id="IPR020846">
    <property type="entry name" value="MFS_dom"/>
</dbReference>
<comment type="subcellular location">
    <subcellularLocation>
        <location evidence="1">Membrane</location>
        <topology evidence="1">Multi-pass membrane protein</topology>
    </subcellularLocation>
</comment>
<dbReference type="Pfam" id="PF07690">
    <property type="entry name" value="MFS_1"/>
    <property type="match status" value="1"/>
</dbReference>
<evidence type="ECO:0000313" key="14">
    <source>
        <dbReference type="EMBL" id="KAK9887948.1"/>
    </source>
</evidence>
<dbReference type="InterPro" id="IPR050382">
    <property type="entry name" value="MFS_Na/Anion_cotransporter"/>
</dbReference>
<feature type="transmembrane region" description="Helical" evidence="12">
    <location>
        <begin position="331"/>
        <end position="352"/>
    </location>
</feature>
<evidence type="ECO:0000256" key="5">
    <source>
        <dbReference type="ARBA" id="ARBA00022847"/>
    </source>
</evidence>
<feature type="transmembrane region" description="Helical" evidence="12">
    <location>
        <begin position="160"/>
        <end position="182"/>
    </location>
</feature>
<dbReference type="CDD" id="cd17318">
    <property type="entry name" value="MFS_SLC17"/>
    <property type="match status" value="1"/>
</dbReference>
<dbReference type="FunFam" id="1.20.1250.20:FF:000003">
    <property type="entry name" value="Solute carrier family 17 member 3"/>
    <property type="match status" value="1"/>
</dbReference>
<evidence type="ECO:0000256" key="12">
    <source>
        <dbReference type="SAM" id="Phobius"/>
    </source>
</evidence>
<name>A0AAW1UYN1_9CUCU</name>
<feature type="transmembrane region" description="Helical" evidence="12">
    <location>
        <begin position="188"/>
        <end position="210"/>
    </location>
</feature>
<keyword evidence="6 12" id="KW-1133">Transmembrane helix</keyword>
<comment type="caution">
    <text evidence="14">The sequence shown here is derived from an EMBL/GenBank/DDBJ whole genome shotgun (WGS) entry which is preliminary data.</text>
</comment>
<dbReference type="FunFam" id="1.20.1250.20:FF:000144">
    <property type="entry name" value="Picot, isoform B"/>
    <property type="match status" value="1"/>
</dbReference>
<feature type="transmembrane region" description="Helical" evidence="12">
    <location>
        <begin position="390"/>
        <end position="410"/>
    </location>
</feature>
<evidence type="ECO:0000256" key="6">
    <source>
        <dbReference type="ARBA" id="ARBA00022989"/>
    </source>
</evidence>
<dbReference type="Gene3D" id="1.20.1250.20">
    <property type="entry name" value="MFS general substrate transporter like domains"/>
    <property type="match status" value="2"/>
</dbReference>
<sequence>MERVRKQSKIIQEYGFTRMGQRHIQIVMLFFAGFIAYGIRAVMSVGIVAMTSENPPDDSIPTYPEWEGEGQILSSFFWGYIILQVVAGQIAEKYGPKKFLAGALTLASLLNCFIPLTAAKFGKTGVIINRAAQGLCQGFLYPSTHYILSKWTPLKERSRIAGFVYFGGQFGTAVSMVITGAISDTKLGWPYVFYLYGIFGFVWAAFYTWLGCNSPAEHKSISFEERKYIEQTTEITNVEENKMPTPWKDIFTSLPFWAVIISHFGNNWGFWTLLTEMPSFMSKVLNYDISKEGNLSALPYFFFTLLAIIISPLSDAIISRNILSLQKTRKLFNSFGFLGPALFLTILCFVSTENKTIHVVLLILAVSTNSGMLAGFNVNHIDISPKFSGTLMGITNTFANVGSIIGPLVVDIIVTDKTDESLWRIIFLLSAGIYIFATVFFLIFGSGEIQSWNFPKVNNKRSTPAVSPHPSTSNMPA</sequence>
<dbReference type="GO" id="GO:0006820">
    <property type="term" value="P:monoatomic anion transport"/>
    <property type="evidence" value="ECO:0007669"/>
    <property type="project" value="TreeGrafter"/>
</dbReference>
<dbReference type="GO" id="GO:0016020">
    <property type="term" value="C:membrane"/>
    <property type="evidence" value="ECO:0007669"/>
    <property type="project" value="UniProtKB-SubCell"/>
</dbReference>
<dbReference type="EMBL" id="JARQZJ010000121">
    <property type="protein sequence ID" value="KAK9887948.1"/>
    <property type="molecule type" value="Genomic_DNA"/>
</dbReference>
<keyword evidence="3" id="KW-0813">Transport</keyword>
<evidence type="ECO:0000256" key="10">
    <source>
        <dbReference type="ARBA" id="ARBA00054632"/>
    </source>
</evidence>
<dbReference type="GO" id="GO:0015293">
    <property type="term" value="F:symporter activity"/>
    <property type="evidence" value="ECO:0007669"/>
    <property type="project" value="UniProtKB-KW"/>
</dbReference>
<dbReference type="SUPFAM" id="SSF103473">
    <property type="entry name" value="MFS general substrate transporter"/>
    <property type="match status" value="1"/>
</dbReference>
<reference evidence="14 15" key="1">
    <citation type="submission" date="2023-03" db="EMBL/GenBank/DDBJ databases">
        <title>Genome insight into feeding habits of ladybird beetles.</title>
        <authorList>
            <person name="Li H.-S."/>
            <person name="Huang Y.-H."/>
            <person name="Pang H."/>
        </authorList>
    </citation>
    <scope>NUCLEOTIDE SEQUENCE [LARGE SCALE GENOMIC DNA]</scope>
    <source>
        <strain evidence="14">SYSU_2023b</strain>
        <tissue evidence="14">Whole body</tissue>
    </source>
</reference>
<feature type="transmembrane region" description="Helical" evidence="12">
    <location>
        <begin position="99"/>
        <end position="119"/>
    </location>
</feature>
<dbReference type="InterPro" id="IPR011701">
    <property type="entry name" value="MFS"/>
</dbReference>
<keyword evidence="8 12" id="KW-0472">Membrane</keyword>
<evidence type="ECO:0000256" key="9">
    <source>
        <dbReference type="ARBA" id="ARBA00023201"/>
    </source>
</evidence>
<organism evidence="14 15">
    <name type="scientific">Henosepilachna vigintioctopunctata</name>
    <dbReference type="NCBI Taxonomy" id="420089"/>
    <lineage>
        <taxon>Eukaryota</taxon>
        <taxon>Metazoa</taxon>
        <taxon>Ecdysozoa</taxon>
        <taxon>Arthropoda</taxon>
        <taxon>Hexapoda</taxon>
        <taxon>Insecta</taxon>
        <taxon>Pterygota</taxon>
        <taxon>Neoptera</taxon>
        <taxon>Endopterygota</taxon>
        <taxon>Coleoptera</taxon>
        <taxon>Polyphaga</taxon>
        <taxon>Cucujiformia</taxon>
        <taxon>Coccinelloidea</taxon>
        <taxon>Coccinellidae</taxon>
        <taxon>Epilachninae</taxon>
        <taxon>Epilachnini</taxon>
        <taxon>Henosepilachna</taxon>
    </lineage>
</organism>
<evidence type="ECO:0000256" key="7">
    <source>
        <dbReference type="ARBA" id="ARBA00023053"/>
    </source>
</evidence>
<feature type="transmembrane region" description="Helical" evidence="12">
    <location>
        <begin position="300"/>
        <end position="319"/>
    </location>
</feature>
<accession>A0AAW1UYN1</accession>
<comment type="function">
    <text evidence="10">May be an inorganic phosphate cotransporter.</text>
</comment>
<keyword evidence="9" id="KW-0739">Sodium transport</keyword>
<evidence type="ECO:0000313" key="15">
    <source>
        <dbReference type="Proteomes" id="UP001431783"/>
    </source>
</evidence>
<evidence type="ECO:0000259" key="13">
    <source>
        <dbReference type="PROSITE" id="PS50850"/>
    </source>
</evidence>
<keyword evidence="4 12" id="KW-0812">Transmembrane</keyword>
<evidence type="ECO:0000256" key="3">
    <source>
        <dbReference type="ARBA" id="ARBA00022448"/>
    </source>
</evidence>